<accession>A0A1B0AWG5</accession>
<dbReference type="EnsemblMetazoa" id="GPPI011088-RA">
    <property type="protein sequence ID" value="GPPI011088-PA"/>
    <property type="gene ID" value="GPPI011088"/>
</dbReference>
<protein>
    <submittedName>
        <fullName evidence="1">Uncharacterized protein</fullName>
    </submittedName>
</protein>
<evidence type="ECO:0000313" key="2">
    <source>
        <dbReference type="Proteomes" id="UP000092460"/>
    </source>
</evidence>
<proteinExistence type="predicted"/>
<reference evidence="2" key="1">
    <citation type="submission" date="2015-01" db="EMBL/GenBank/DDBJ databases">
        <authorList>
            <person name="Aksoy S."/>
            <person name="Warren W."/>
            <person name="Wilson R.K."/>
        </authorList>
    </citation>
    <scope>NUCLEOTIDE SEQUENCE [LARGE SCALE GENOMIC DNA]</scope>
    <source>
        <strain evidence="2">IAEA</strain>
    </source>
</reference>
<name>A0A1B0AWG5_9MUSC</name>
<reference evidence="1" key="2">
    <citation type="submission" date="2020-05" db="UniProtKB">
        <authorList>
            <consortium name="EnsemblMetazoa"/>
        </authorList>
    </citation>
    <scope>IDENTIFICATION</scope>
    <source>
        <strain evidence="1">IAEA</strain>
    </source>
</reference>
<dbReference type="Proteomes" id="UP000092460">
    <property type="component" value="Unassembled WGS sequence"/>
</dbReference>
<dbReference type="EMBL" id="JXJN01004711">
    <property type="status" value="NOT_ANNOTATED_CDS"/>
    <property type="molecule type" value="Genomic_DNA"/>
</dbReference>
<keyword evidence="2" id="KW-1185">Reference proteome</keyword>
<sequence length="91" mass="10218">TLFRTTAKLPEINANARTLKLWVINHIGINSIKFSVGLIMVRLYVLHSAINCKNFHQKAVARLTIENKSLSKYLRRPPNEGETSSATPTSL</sequence>
<dbReference type="VEuPathDB" id="VectorBase:GPPI011088"/>
<organism evidence="1 2">
    <name type="scientific">Glossina palpalis gambiensis</name>
    <dbReference type="NCBI Taxonomy" id="67801"/>
    <lineage>
        <taxon>Eukaryota</taxon>
        <taxon>Metazoa</taxon>
        <taxon>Ecdysozoa</taxon>
        <taxon>Arthropoda</taxon>
        <taxon>Hexapoda</taxon>
        <taxon>Insecta</taxon>
        <taxon>Pterygota</taxon>
        <taxon>Neoptera</taxon>
        <taxon>Endopterygota</taxon>
        <taxon>Diptera</taxon>
        <taxon>Brachycera</taxon>
        <taxon>Muscomorpha</taxon>
        <taxon>Hippoboscoidea</taxon>
        <taxon>Glossinidae</taxon>
        <taxon>Glossina</taxon>
    </lineage>
</organism>
<evidence type="ECO:0000313" key="1">
    <source>
        <dbReference type="EnsemblMetazoa" id="GPPI011088-PA"/>
    </source>
</evidence>
<dbReference type="AlphaFoldDB" id="A0A1B0AWG5"/>